<gene>
    <name evidence="1" type="primary">89</name>
    <name evidence="1" type="ORF">SEA_BIPPER_89</name>
</gene>
<name>A0A142F2L7_9CAUD</name>
<reference evidence="2" key="1">
    <citation type="submission" date="2016-02" db="EMBL/GenBank/DDBJ databases">
        <authorList>
            <person name="Isern S."/>
            <person name="Barcellona C.M."/>
            <person name="Dozier K.D."/>
            <person name="Faust J.M."/>
            <person name="Fedrick A.J."/>
            <person name="Gagliardi L.E."/>
            <person name="Gatt S.M."/>
            <person name="Gleason P.S."/>
            <person name="Gomez E.A."/>
            <person name="Hoffman A.M."/>
            <person name="Jenkins M."/>
            <person name="Jones M.J."/>
            <person name="Lang J.F."/>
            <person name="Lequay S.M."/>
            <person name="Mars P.J."/>
            <person name="Mtchedlidze N."/>
            <person name="Osking Z.B."/>
            <person name="Paul L.M."/>
            <person name="Pica A.N."/>
            <person name="Robison M.D."/>
            <person name="Rodriguez D."/>
            <person name="Rosales K.A."/>
            <person name="Saravis L.E."/>
            <person name="Sisson B.M."/>
            <person name="Tan A.L."/>
            <person name="Voltaire R."/>
            <person name="Michael S.F."/>
            <person name="Warner M.H."/>
            <person name="Bradley K.W."/>
            <person name="Asai D.J."/>
            <person name="Bowman C.A."/>
            <person name="Russell D.A."/>
            <person name="Pope W.H."/>
            <person name="Jacobs-Sera D."/>
            <person name="Hendrix R.W."/>
            <person name="Hatfull G.F."/>
        </authorList>
    </citation>
    <scope>NUCLEOTIDE SEQUENCE [LARGE SCALE GENOMIC DNA]</scope>
</reference>
<dbReference type="KEGG" id="vg:29125810"/>
<evidence type="ECO:0000313" key="1">
    <source>
        <dbReference type="EMBL" id="AMQ67024.1"/>
    </source>
</evidence>
<accession>A0A142F2L7</accession>
<protein>
    <submittedName>
        <fullName evidence="1">Uncharacterized protein</fullName>
    </submittedName>
</protein>
<evidence type="ECO:0000313" key="2">
    <source>
        <dbReference type="Proteomes" id="UP000201826"/>
    </source>
</evidence>
<sequence length="90" mass="9677">MMVGTVGNLNAKHIGMMVKFRWRFPGCNVIADIAGELREVHHHPEGTSVWLAGPDSQGIKKEFTVGHDIAVAVFALDGQPADELPATGVE</sequence>
<dbReference type="OrthoDB" id="27500at10239"/>
<keyword evidence="2" id="KW-1185">Reference proteome</keyword>
<dbReference type="Proteomes" id="UP000201826">
    <property type="component" value="Segment"/>
</dbReference>
<dbReference type="RefSeq" id="YP_009303236.1">
    <property type="nucleotide sequence ID" value="NC_031253.1"/>
</dbReference>
<dbReference type="GeneID" id="29125810"/>
<proteinExistence type="predicted"/>
<organism evidence="1 2">
    <name type="scientific">Mycobacterium phage Bipper</name>
    <dbReference type="NCBI Taxonomy" id="1805457"/>
    <lineage>
        <taxon>Viruses</taxon>
        <taxon>Duplodnaviria</taxon>
        <taxon>Heunggongvirae</taxon>
        <taxon>Uroviricota</taxon>
        <taxon>Caudoviricetes</taxon>
        <taxon>Bippervirus</taxon>
        <taxon>Bippervirus bipper</taxon>
    </lineage>
</organism>
<dbReference type="EMBL" id="KU728633">
    <property type="protein sequence ID" value="AMQ67024.1"/>
    <property type="molecule type" value="Genomic_DNA"/>
</dbReference>